<dbReference type="SMART" id="SM00091">
    <property type="entry name" value="PAS"/>
    <property type="match status" value="1"/>
</dbReference>
<evidence type="ECO:0000256" key="2">
    <source>
        <dbReference type="ARBA" id="ARBA00022553"/>
    </source>
</evidence>
<evidence type="ECO:0000256" key="14">
    <source>
        <dbReference type="ARBA" id="ARBA00075117"/>
    </source>
</evidence>
<comment type="function">
    <text evidence="13">Primarily acts as an independent SigF regulator that is sensitive to the osmosensory signal, mediating the cross talk of PknD with the SigF regulon. Possesses both phosphatase and kinase activities. The kinase domain functions as a classic anti-sigma factor-like kinase to phosphorylate the anti-anti-sigma factor domain at the canonical regulatory site, and the phosphatase domain antagonizes this activity.</text>
</comment>
<dbReference type="Proteomes" id="UP000184428">
    <property type="component" value="Unassembled WGS sequence"/>
</dbReference>
<dbReference type="RefSeq" id="WP_072919739.1">
    <property type="nucleotide sequence ID" value="NZ_FRDM01000018.1"/>
</dbReference>
<evidence type="ECO:0000313" key="18">
    <source>
        <dbReference type="EMBL" id="SHN82516.1"/>
    </source>
</evidence>
<dbReference type="SUPFAM" id="SSF81606">
    <property type="entry name" value="PP2C-like"/>
    <property type="match status" value="1"/>
</dbReference>
<dbReference type="GO" id="GO:0005524">
    <property type="term" value="F:ATP binding"/>
    <property type="evidence" value="ECO:0007669"/>
    <property type="project" value="UniProtKB-KW"/>
</dbReference>
<dbReference type="PANTHER" id="PTHR43156">
    <property type="entry name" value="STAGE II SPORULATION PROTEIN E-RELATED"/>
    <property type="match status" value="1"/>
</dbReference>
<dbReference type="InterPro" id="IPR013767">
    <property type="entry name" value="PAS_fold"/>
</dbReference>
<keyword evidence="5" id="KW-0547">Nucleotide-binding</keyword>
<dbReference type="GO" id="GO:0046872">
    <property type="term" value="F:metal ion binding"/>
    <property type="evidence" value="ECO:0007669"/>
    <property type="project" value="UniProtKB-KW"/>
</dbReference>
<dbReference type="Pfam" id="PF07228">
    <property type="entry name" value="SpoIIE"/>
    <property type="match status" value="1"/>
</dbReference>
<evidence type="ECO:0000256" key="1">
    <source>
        <dbReference type="ARBA" id="ARBA00013081"/>
    </source>
</evidence>
<evidence type="ECO:0000256" key="5">
    <source>
        <dbReference type="ARBA" id="ARBA00022741"/>
    </source>
</evidence>
<sequence length="427" mass="45698">MGARAAGQDGNGVSLHDVETLLSRTLARYERVLANVADGIYGLDADGRVEFVNPAAVRITGLAVEEQLGRDQHAVIHGRRPDGSPYPKHECPVWRALTTGRTVTAEDETFWHSDGTAVPIELIAVPTVEDGAVTGVVVSFRDLTDRLAARRQADELRRVTARAAAERALSDRLQQALLTPPPEPDHLQVAVRYRPAAHEAQVGGDWYDAFLQPDGATVLVIGDVVGHDSNAAAAMGQLRGLLRALAYDNEEPPSATLSRTEHVARGLAVSTMATVVLARIERHPDVPVAGTRVLRWSNAGHLPPVLLAPDGTTTLLETRPDLVLGIDPDAPRADHTAELADGQTLLLVTDGLVERRDSDLDAGLAALQEALRDLGGTPLEELCDTLLARMLPEPGADDVAIVAVRTYPEDRPRPPEAGPNRLPPGVD</sequence>
<dbReference type="PROSITE" id="PS50112">
    <property type="entry name" value="PAS"/>
    <property type="match status" value="1"/>
</dbReference>
<evidence type="ECO:0000256" key="13">
    <source>
        <dbReference type="ARBA" id="ARBA00056274"/>
    </source>
</evidence>
<dbReference type="Pfam" id="PF00989">
    <property type="entry name" value="PAS"/>
    <property type="match status" value="1"/>
</dbReference>
<keyword evidence="4" id="KW-0479">Metal-binding</keyword>
<evidence type="ECO:0000256" key="4">
    <source>
        <dbReference type="ARBA" id="ARBA00022723"/>
    </source>
</evidence>
<keyword evidence="9" id="KW-0460">Magnesium</keyword>
<evidence type="ECO:0000256" key="15">
    <source>
        <dbReference type="ARBA" id="ARBA00081350"/>
    </source>
</evidence>
<keyword evidence="6" id="KW-0418">Kinase</keyword>
<dbReference type="EC" id="3.1.3.16" evidence="1"/>
<dbReference type="SMART" id="SM00331">
    <property type="entry name" value="PP2C_SIG"/>
    <property type="match status" value="1"/>
</dbReference>
<organism evidence="18 19">
    <name type="scientific">Geodermatophilus obscurus</name>
    <dbReference type="NCBI Taxonomy" id="1861"/>
    <lineage>
        <taxon>Bacteria</taxon>
        <taxon>Bacillati</taxon>
        <taxon>Actinomycetota</taxon>
        <taxon>Actinomycetes</taxon>
        <taxon>Geodermatophilales</taxon>
        <taxon>Geodermatophilaceae</taxon>
        <taxon>Geodermatophilus</taxon>
    </lineage>
</organism>
<keyword evidence="2" id="KW-0597">Phosphoprotein</keyword>
<dbReference type="InterPro" id="IPR035965">
    <property type="entry name" value="PAS-like_dom_sf"/>
</dbReference>
<dbReference type="InterPro" id="IPR000014">
    <property type="entry name" value="PAS"/>
</dbReference>
<keyword evidence="7" id="KW-0378">Hydrolase</keyword>
<evidence type="ECO:0000256" key="6">
    <source>
        <dbReference type="ARBA" id="ARBA00022777"/>
    </source>
</evidence>
<evidence type="ECO:0000256" key="12">
    <source>
        <dbReference type="ARBA" id="ARBA00047761"/>
    </source>
</evidence>
<name>A0A1M7UHV1_9ACTN</name>
<evidence type="ECO:0000259" key="17">
    <source>
        <dbReference type="PROSITE" id="PS50112"/>
    </source>
</evidence>
<dbReference type="GO" id="GO:0006355">
    <property type="term" value="P:regulation of DNA-templated transcription"/>
    <property type="evidence" value="ECO:0007669"/>
    <property type="project" value="InterPro"/>
</dbReference>
<dbReference type="CDD" id="cd00130">
    <property type="entry name" value="PAS"/>
    <property type="match status" value="1"/>
</dbReference>
<dbReference type="InterPro" id="IPR052016">
    <property type="entry name" value="Bact_Sigma-Reg"/>
</dbReference>
<dbReference type="SUPFAM" id="SSF55785">
    <property type="entry name" value="PYP-like sensor domain (PAS domain)"/>
    <property type="match status" value="1"/>
</dbReference>
<keyword evidence="10" id="KW-0904">Protein phosphatase</keyword>
<dbReference type="OrthoDB" id="4295975at2"/>
<evidence type="ECO:0000256" key="11">
    <source>
        <dbReference type="ARBA" id="ARBA00023211"/>
    </source>
</evidence>
<evidence type="ECO:0000256" key="10">
    <source>
        <dbReference type="ARBA" id="ARBA00022912"/>
    </source>
</evidence>
<dbReference type="Gene3D" id="3.60.40.10">
    <property type="entry name" value="PPM-type phosphatase domain"/>
    <property type="match status" value="1"/>
</dbReference>
<dbReference type="GO" id="GO:0016301">
    <property type="term" value="F:kinase activity"/>
    <property type="evidence" value="ECO:0007669"/>
    <property type="project" value="UniProtKB-KW"/>
</dbReference>
<evidence type="ECO:0000256" key="16">
    <source>
        <dbReference type="SAM" id="MobiDB-lite"/>
    </source>
</evidence>
<proteinExistence type="predicted"/>
<protein>
    <recommendedName>
        <fullName evidence="1">protein-serine/threonine phosphatase</fullName>
        <ecNumber evidence="1">3.1.3.16</ecNumber>
    </recommendedName>
    <alternativeName>
        <fullName evidence="15">Protein-serine/threonine phosphatase</fullName>
    </alternativeName>
    <alternativeName>
        <fullName evidence="14">Serine/threonine-protein kinase</fullName>
    </alternativeName>
</protein>
<evidence type="ECO:0000313" key="19">
    <source>
        <dbReference type="Proteomes" id="UP000184428"/>
    </source>
</evidence>
<feature type="region of interest" description="Disordered" evidence="16">
    <location>
        <begin position="406"/>
        <end position="427"/>
    </location>
</feature>
<dbReference type="NCBIfam" id="TIGR00229">
    <property type="entry name" value="sensory_box"/>
    <property type="match status" value="1"/>
</dbReference>
<feature type="domain" description="PAS" evidence="17">
    <location>
        <begin position="25"/>
        <end position="70"/>
    </location>
</feature>
<dbReference type="AlphaFoldDB" id="A0A1M7UHV1"/>
<comment type="catalytic activity">
    <reaction evidence="12">
        <text>O-phospho-L-seryl-[protein] + H2O = L-seryl-[protein] + phosphate</text>
        <dbReference type="Rhea" id="RHEA:20629"/>
        <dbReference type="Rhea" id="RHEA-COMP:9863"/>
        <dbReference type="Rhea" id="RHEA-COMP:11604"/>
        <dbReference type="ChEBI" id="CHEBI:15377"/>
        <dbReference type="ChEBI" id="CHEBI:29999"/>
        <dbReference type="ChEBI" id="CHEBI:43474"/>
        <dbReference type="ChEBI" id="CHEBI:83421"/>
        <dbReference type="EC" id="3.1.3.16"/>
    </reaction>
</comment>
<dbReference type="InterPro" id="IPR036457">
    <property type="entry name" value="PPM-type-like_dom_sf"/>
</dbReference>
<keyword evidence="3" id="KW-0808">Transferase</keyword>
<accession>A0A1M7UHV1</accession>
<dbReference type="FunFam" id="3.60.40.10:FF:000005">
    <property type="entry name" value="Serine/threonine protein phosphatase"/>
    <property type="match status" value="1"/>
</dbReference>
<evidence type="ECO:0000256" key="7">
    <source>
        <dbReference type="ARBA" id="ARBA00022801"/>
    </source>
</evidence>
<keyword evidence="8" id="KW-0067">ATP-binding</keyword>
<keyword evidence="11" id="KW-0464">Manganese</keyword>
<evidence type="ECO:0000256" key="8">
    <source>
        <dbReference type="ARBA" id="ARBA00022840"/>
    </source>
</evidence>
<reference evidence="18 19" key="1">
    <citation type="submission" date="2016-12" db="EMBL/GenBank/DDBJ databases">
        <authorList>
            <person name="Song W.-J."/>
            <person name="Kurnit D.M."/>
        </authorList>
    </citation>
    <scope>NUCLEOTIDE SEQUENCE [LARGE SCALE GENOMIC DNA]</scope>
    <source>
        <strain evidence="18 19">DSM 43162</strain>
    </source>
</reference>
<dbReference type="PANTHER" id="PTHR43156:SF2">
    <property type="entry name" value="STAGE II SPORULATION PROTEIN E"/>
    <property type="match status" value="1"/>
</dbReference>
<evidence type="ECO:0000256" key="3">
    <source>
        <dbReference type="ARBA" id="ARBA00022679"/>
    </source>
</evidence>
<dbReference type="Gene3D" id="3.30.450.20">
    <property type="entry name" value="PAS domain"/>
    <property type="match status" value="1"/>
</dbReference>
<dbReference type="InterPro" id="IPR001932">
    <property type="entry name" value="PPM-type_phosphatase-like_dom"/>
</dbReference>
<gene>
    <name evidence="18" type="ORF">SAMN05660350_03273</name>
</gene>
<dbReference type="EMBL" id="FRDM01000018">
    <property type="protein sequence ID" value="SHN82516.1"/>
    <property type="molecule type" value="Genomic_DNA"/>
</dbReference>
<dbReference type="GO" id="GO:0004722">
    <property type="term" value="F:protein serine/threonine phosphatase activity"/>
    <property type="evidence" value="ECO:0007669"/>
    <property type="project" value="UniProtKB-EC"/>
</dbReference>
<evidence type="ECO:0000256" key="9">
    <source>
        <dbReference type="ARBA" id="ARBA00022842"/>
    </source>
</evidence>